<dbReference type="GO" id="GO:0043161">
    <property type="term" value="P:proteasome-mediated ubiquitin-dependent protein catabolic process"/>
    <property type="evidence" value="ECO:0007669"/>
    <property type="project" value="TreeGrafter"/>
</dbReference>
<dbReference type="AlphaFoldDB" id="A0A1Y2FJV0"/>
<sequence>MVNTLDDPLTPSLDALTPDAQLQLLKRLKHEIIGHLERKQQVLASGILPPLVAVLRTRHPADASVQAQARVQAAIVLASLCQAPGLVAQSTPVQDSPLQPGQLDQSTLTALMGALLEATVEVPGEPSLAIPCLRALGQLCAAGAPTEQIWSPMILDAFHRLLLAHEHAIKPTTLQQAMLISNLLATHRRNVPLDQRWRRLLLDALIAWIFNMIRDGGLSIETASLPCKCLEQLLRAAAALCENNVDACIQFAGSGGHNQKLEDGDRPMLTLLLTLVKSESDGLRLYASSCLAQILQQGALPRKLYPAMQRVVVPILVRLLDVTSMADKAPFVLAQLVNDSADLQQAAVEAGALTALVGMFKTTPTDAARLEGNLLALAALTLSKDEYRRQALDAHIVATLLQAMQHKVPAVRAAACQCTRSISRSMAILRTNLLDASLASVVFSLLDDTDLQVRTTATAAVCNLVLEFSHMRTFFLSAGILDKLVPFCTAQEAELRLNAVWALKHLVYAADAEIKVATLTALSPQRLCSLCDDSEPAVSEQAMELLRNLICGKPEMIDGLLQLFPAPLLMTLINKNLQPQVPSQVAASALYTLVHLAAGSVSHKDLVLSDLACLKLVVRHLNHTDERCRVPAVWIFINLTWSEDHDFSEARTRRINQLVELDVLTALRSLEEDPSQDVRERVKTALLQLQS</sequence>
<dbReference type="STRING" id="56484.A0A1Y2FJV0"/>
<comment type="caution">
    <text evidence="6">The sequence shown here is derived from an EMBL/GenBank/DDBJ whole genome shotgun (WGS) entry which is preliminary data.</text>
</comment>
<evidence type="ECO:0000256" key="2">
    <source>
        <dbReference type="ARBA" id="ARBA00004496"/>
    </source>
</evidence>
<keyword evidence="7" id="KW-1185">Reference proteome</keyword>
<protein>
    <submittedName>
        <fullName evidence="6">Armadillo-type protein</fullName>
    </submittedName>
</protein>
<evidence type="ECO:0000256" key="1">
    <source>
        <dbReference type="ARBA" id="ARBA00004123"/>
    </source>
</evidence>
<dbReference type="OMA" id="KGTDQHV"/>
<dbReference type="GO" id="GO:0005634">
    <property type="term" value="C:nucleus"/>
    <property type="evidence" value="ECO:0007669"/>
    <property type="project" value="UniProtKB-SubCell"/>
</dbReference>
<evidence type="ECO:0000313" key="7">
    <source>
        <dbReference type="Proteomes" id="UP000193685"/>
    </source>
</evidence>
<dbReference type="InterPro" id="IPR016024">
    <property type="entry name" value="ARM-type_fold"/>
</dbReference>
<accession>A0A1Y2FJV0</accession>
<dbReference type="InterPro" id="IPR011989">
    <property type="entry name" value="ARM-like"/>
</dbReference>
<dbReference type="InterPro" id="IPR000225">
    <property type="entry name" value="Armadillo"/>
</dbReference>
<keyword evidence="3" id="KW-0963">Cytoplasm</keyword>
<organism evidence="6 7">
    <name type="scientific">Protomyces lactucae-debilis</name>
    <dbReference type="NCBI Taxonomy" id="2754530"/>
    <lineage>
        <taxon>Eukaryota</taxon>
        <taxon>Fungi</taxon>
        <taxon>Dikarya</taxon>
        <taxon>Ascomycota</taxon>
        <taxon>Taphrinomycotina</taxon>
        <taxon>Taphrinomycetes</taxon>
        <taxon>Taphrinales</taxon>
        <taxon>Protomycetaceae</taxon>
        <taxon>Protomyces</taxon>
    </lineage>
</organism>
<keyword evidence="5" id="KW-0539">Nucleus</keyword>
<dbReference type="Gene3D" id="1.25.10.10">
    <property type="entry name" value="Leucine-rich Repeat Variant"/>
    <property type="match status" value="2"/>
</dbReference>
<name>A0A1Y2FJV0_PROLT</name>
<gene>
    <name evidence="6" type="ORF">BCR37DRAFT_260125</name>
</gene>
<reference evidence="6 7" key="1">
    <citation type="submission" date="2016-07" db="EMBL/GenBank/DDBJ databases">
        <title>Pervasive Adenine N6-methylation of Active Genes in Fungi.</title>
        <authorList>
            <consortium name="DOE Joint Genome Institute"/>
            <person name="Mondo S.J."/>
            <person name="Dannebaum R.O."/>
            <person name="Kuo R.C."/>
            <person name="Labutti K."/>
            <person name="Haridas S."/>
            <person name="Kuo A."/>
            <person name="Salamov A."/>
            <person name="Ahrendt S.R."/>
            <person name="Lipzen A."/>
            <person name="Sullivan W."/>
            <person name="Andreopoulos W.B."/>
            <person name="Clum A."/>
            <person name="Lindquist E."/>
            <person name="Daum C."/>
            <person name="Ramamoorthy G.K."/>
            <person name="Gryganskyi A."/>
            <person name="Culley D."/>
            <person name="Magnuson J.K."/>
            <person name="James T.Y."/>
            <person name="O'Malley M.A."/>
            <person name="Stajich J.E."/>
            <person name="Spatafora J.W."/>
            <person name="Visel A."/>
            <person name="Grigoriev I.V."/>
        </authorList>
    </citation>
    <scope>NUCLEOTIDE SEQUENCE [LARGE SCALE GENOMIC DNA]</scope>
    <source>
        <strain evidence="6 7">12-1054</strain>
    </source>
</reference>
<dbReference type="Pfam" id="PF02985">
    <property type="entry name" value="HEAT"/>
    <property type="match status" value="1"/>
</dbReference>
<dbReference type="OrthoDB" id="5559898at2759"/>
<dbReference type="GO" id="GO:0005737">
    <property type="term" value="C:cytoplasm"/>
    <property type="evidence" value="ECO:0007669"/>
    <property type="project" value="UniProtKB-SubCell"/>
</dbReference>
<proteinExistence type="predicted"/>
<evidence type="ECO:0000313" key="6">
    <source>
        <dbReference type="EMBL" id="ORY84228.1"/>
    </source>
</evidence>
<dbReference type="PANTHER" id="PTHR15651">
    <property type="entry name" value="ARMADILLO REPEAT-CONTAINING PROTEIN 8"/>
    <property type="match status" value="1"/>
</dbReference>
<dbReference type="InterPro" id="IPR038739">
    <property type="entry name" value="ARMC8/Vid28"/>
</dbReference>
<dbReference type="GeneID" id="63783313"/>
<keyword evidence="4" id="KW-0677">Repeat</keyword>
<evidence type="ECO:0000256" key="5">
    <source>
        <dbReference type="ARBA" id="ARBA00023242"/>
    </source>
</evidence>
<dbReference type="GO" id="GO:0034657">
    <property type="term" value="C:GID complex"/>
    <property type="evidence" value="ECO:0007669"/>
    <property type="project" value="TreeGrafter"/>
</dbReference>
<comment type="subcellular location">
    <subcellularLocation>
        <location evidence="2">Cytoplasm</location>
    </subcellularLocation>
    <subcellularLocation>
        <location evidence="1">Nucleus</location>
    </subcellularLocation>
</comment>
<evidence type="ECO:0000256" key="3">
    <source>
        <dbReference type="ARBA" id="ARBA00022490"/>
    </source>
</evidence>
<dbReference type="Proteomes" id="UP000193685">
    <property type="component" value="Unassembled WGS sequence"/>
</dbReference>
<dbReference type="PANTHER" id="PTHR15651:SF7">
    <property type="entry name" value="ARMADILLO REPEAT-CONTAINING PROTEIN 8"/>
    <property type="match status" value="1"/>
</dbReference>
<dbReference type="InterPro" id="IPR000357">
    <property type="entry name" value="HEAT"/>
</dbReference>
<dbReference type="SMART" id="SM00185">
    <property type="entry name" value="ARM"/>
    <property type="match status" value="6"/>
</dbReference>
<evidence type="ECO:0000256" key="4">
    <source>
        <dbReference type="ARBA" id="ARBA00022737"/>
    </source>
</evidence>
<dbReference type="SUPFAM" id="SSF48371">
    <property type="entry name" value="ARM repeat"/>
    <property type="match status" value="2"/>
</dbReference>
<dbReference type="RefSeq" id="XP_040726246.1">
    <property type="nucleotide sequence ID" value="XM_040866714.1"/>
</dbReference>
<dbReference type="EMBL" id="MCFI01000006">
    <property type="protein sequence ID" value="ORY84228.1"/>
    <property type="molecule type" value="Genomic_DNA"/>
</dbReference>